<name>A0A8H5HRH0_9AGAR</name>
<feature type="compositionally biased region" description="Polar residues" evidence="2">
    <location>
        <begin position="208"/>
        <end position="251"/>
    </location>
</feature>
<accession>A0A8H5HRH0</accession>
<organism evidence="3 4">
    <name type="scientific">Tricholomella constricta</name>
    <dbReference type="NCBI Taxonomy" id="117010"/>
    <lineage>
        <taxon>Eukaryota</taxon>
        <taxon>Fungi</taxon>
        <taxon>Dikarya</taxon>
        <taxon>Basidiomycota</taxon>
        <taxon>Agaricomycotina</taxon>
        <taxon>Agaricomycetes</taxon>
        <taxon>Agaricomycetidae</taxon>
        <taxon>Agaricales</taxon>
        <taxon>Tricholomatineae</taxon>
        <taxon>Lyophyllaceae</taxon>
        <taxon>Tricholomella</taxon>
    </lineage>
</organism>
<dbReference type="OrthoDB" id="3263403at2759"/>
<feature type="region of interest" description="Disordered" evidence="2">
    <location>
        <begin position="205"/>
        <end position="351"/>
    </location>
</feature>
<gene>
    <name evidence="3" type="ORF">D9615_000482</name>
</gene>
<protein>
    <submittedName>
        <fullName evidence="3">Uncharacterized protein</fullName>
    </submittedName>
</protein>
<keyword evidence="1" id="KW-0175">Coiled coil</keyword>
<dbReference type="AlphaFoldDB" id="A0A8H5HRH0"/>
<feature type="compositionally biased region" description="Basic and acidic residues" evidence="2">
    <location>
        <begin position="410"/>
        <end position="422"/>
    </location>
</feature>
<feature type="compositionally biased region" description="Acidic residues" evidence="2">
    <location>
        <begin position="444"/>
        <end position="458"/>
    </location>
</feature>
<proteinExistence type="predicted"/>
<evidence type="ECO:0000256" key="2">
    <source>
        <dbReference type="SAM" id="MobiDB-lite"/>
    </source>
</evidence>
<feature type="coiled-coil region" evidence="1">
    <location>
        <begin position="44"/>
        <end position="71"/>
    </location>
</feature>
<feature type="compositionally biased region" description="Pro residues" evidence="2">
    <location>
        <begin position="313"/>
        <end position="322"/>
    </location>
</feature>
<feature type="compositionally biased region" description="Low complexity" evidence="2">
    <location>
        <begin position="292"/>
        <end position="305"/>
    </location>
</feature>
<comment type="caution">
    <text evidence="3">The sequence shown here is derived from an EMBL/GenBank/DDBJ whole genome shotgun (WGS) entry which is preliminary data.</text>
</comment>
<evidence type="ECO:0000313" key="4">
    <source>
        <dbReference type="Proteomes" id="UP000565441"/>
    </source>
</evidence>
<evidence type="ECO:0000256" key="1">
    <source>
        <dbReference type="SAM" id="Coils"/>
    </source>
</evidence>
<evidence type="ECO:0000313" key="3">
    <source>
        <dbReference type="EMBL" id="KAF5388127.1"/>
    </source>
</evidence>
<keyword evidence="4" id="KW-1185">Reference proteome</keyword>
<sequence length="531" mass="58107">MPQKLQDLERQNAIWQSDNVKLFQDNRSLTRALQENEIKHKNTVHVLESQVQKANREKAQMQKQNEALVAGQTPAYRQLLIEYQRLQGHYTAALHEISSLRHHIEVSAGRATAQLPATTRWKTPQVTPSPQQQIPRLPIQRPLLLPPAQASGTQFAQPAVVPSQQPGNHGVEGQVAVNKQAPFASKIHHALSIVADWRSHNAVHESVHTSLPRSNSTTSTQSRPVSRPSSATGTSSRAVVQPSLSVNTTHPPINDGHPHLPPTPMSAVTIRQRHLLSSTPHPGPPNIIIKLPKTSPAPTSTPVSPLNAATPIQPHPSTPPSLPGANTPPQEQDVKPLQNSPVEPAEDLDKPVHSLELISTDKTYDSVSPAEPIEVMIPTDVTPGDDSVISIDLHEQASLKRPSSALSPLKEQHESKKPRLGEEVQADGVTPAVAQTEPELAGVQEEDDEESEDGDIEIGPDGLRLVEDCLGALIDDDEENEEVQTCRLCMARFKMGYASEPKPFLRATTEELVQHCSIEHHDAWDALRRTV</sequence>
<dbReference type="EMBL" id="JAACJP010000001">
    <property type="protein sequence ID" value="KAF5388127.1"/>
    <property type="molecule type" value="Genomic_DNA"/>
</dbReference>
<dbReference type="Proteomes" id="UP000565441">
    <property type="component" value="Unassembled WGS sequence"/>
</dbReference>
<feature type="region of interest" description="Disordered" evidence="2">
    <location>
        <begin position="399"/>
        <end position="460"/>
    </location>
</feature>
<reference evidence="3 4" key="1">
    <citation type="journal article" date="2020" name="ISME J.">
        <title>Uncovering the hidden diversity of litter-decomposition mechanisms in mushroom-forming fungi.</title>
        <authorList>
            <person name="Floudas D."/>
            <person name="Bentzer J."/>
            <person name="Ahren D."/>
            <person name="Johansson T."/>
            <person name="Persson P."/>
            <person name="Tunlid A."/>
        </authorList>
    </citation>
    <scope>NUCLEOTIDE SEQUENCE [LARGE SCALE GENOMIC DNA]</scope>
    <source>
        <strain evidence="3 4">CBS 661.87</strain>
    </source>
</reference>